<comment type="caution">
    <text evidence="2">The sequence shown here is derived from an EMBL/GenBank/DDBJ whole genome shotgun (WGS) entry which is preliminary data.</text>
</comment>
<protein>
    <submittedName>
        <fullName evidence="2">Uncharacterized protein</fullName>
    </submittedName>
</protein>
<evidence type="ECO:0000313" key="3">
    <source>
        <dbReference type="Proteomes" id="UP000291343"/>
    </source>
</evidence>
<sequence>MTPLSNIKKLLNKLTHRESGRDEGSQEQTATQRHHRPCHSKSSPAADPPYHSAPPFTALSLPTVCK</sequence>
<name>A0A482XGI8_LAOST</name>
<dbReference type="AlphaFoldDB" id="A0A482XGI8"/>
<organism evidence="2 3">
    <name type="scientific">Laodelphax striatellus</name>
    <name type="common">Small brown planthopper</name>
    <name type="synonym">Delphax striatella</name>
    <dbReference type="NCBI Taxonomy" id="195883"/>
    <lineage>
        <taxon>Eukaryota</taxon>
        <taxon>Metazoa</taxon>
        <taxon>Ecdysozoa</taxon>
        <taxon>Arthropoda</taxon>
        <taxon>Hexapoda</taxon>
        <taxon>Insecta</taxon>
        <taxon>Pterygota</taxon>
        <taxon>Neoptera</taxon>
        <taxon>Paraneoptera</taxon>
        <taxon>Hemiptera</taxon>
        <taxon>Auchenorrhyncha</taxon>
        <taxon>Fulgoroidea</taxon>
        <taxon>Delphacidae</taxon>
        <taxon>Criomorphinae</taxon>
        <taxon>Laodelphax</taxon>
    </lineage>
</organism>
<dbReference type="InParanoid" id="A0A482XGI8"/>
<feature type="compositionally biased region" description="Basic and acidic residues" evidence="1">
    <location>
        <begin position="15"/>
        <end position="24"/>
    </location>
</feature>
<evidence type="ECO:0000256" key="1">
    <source>
        <dbReference type="SAM" id="MobiDB-lite"/>
    </source>
</evidence>
<evidence type="ECO:0000313" key="2">
    <source>
        <dbReference type="EMBL" id="RZF44913.1"/>
    </source>
</evidence>
<reference evidence="2 3" key="1">
    <citation type="journal article" date="2017" name="Gigascience">
        <title>Genome sequence of the small brown planthopper, Laodelphax striatellus.</title>
        <authorList>
            <person name="Zhu J."/>
            <person name="Jiang F."/>
            <person name="Wang X."/>
            <person name="Yang P."/>
            <person name="Bao Y."/>
            <person name="Zhao W."/>
            <person name="Wang W."/>
            <person name="Lu H."/>
            <person name="Wang Q."/>
            <person name="Cui N."/>
            <person name="Li J."/>
            <person name="Chen X."/>
            <person name="Luo L."/>
            <person name="Yu J."/>
            <person name="Kang L."/>
            <person name="Cui F."/>
        </authorList>
    </citation>
    <scope>NUCLEOTIDE SEQUENCE [LARGE SCALE GENOMIC DNA]</scope>
    <source>
        <strain evidence="2">Lst14</strain>
    </source>
</reference>
<keyword evidence="3" id="KW-1185">Reference proteome</keyword>
<dbReference type="Proteomes" id="UP000291343">
    <property type="component" value="Unassembled WGS sequence"/>
</dbReference>
<accession>A0A482XGI8</accession>
<dbReference type="EMBL" id="QKKF02010150">
    <property type="protein sequence ID" value="RZF44913.1"/>
    <property type="molecule type" value="Genomic_DNA"/>
</dbReference>
<feature type="region of interest" description="Disordered" evidence="1">
    <location>
        <begin position="1"/>
        <end position="66"/>
    </location>
</feature>
<proteinExistence type="predicted"/>
<gene>
    <name evidence="2" type="ORF">LSTR_LSTR010076</name>
</gene>